<name>A0A1Y0C1Y4_9MYCO</name>
<proteinExistence type="predicted"/>
<dbReference type="Proteomes" id="UP000195331">
    <property type="component" value="Chromosome"/>
</dbReference>
<organism evidence="1 2">
    <name type="scientific">Mycobacterium dioxanotrophicus</name>
    <dbReference type="NCBI Taxonomy" id="482462"/>
    <lineage>
        <taxon>Bacteria</taxon>
        <taxon>Bacillati</taxon>
        <taxon>Actinomycetota</taxon>
        <taxon>Actinomycetes</taxon>
        <taxon>Mycobacteriales</taxon>
        <taxon>Mycobacteriaceae</taxon>
        <taxon>Mycobacterium</taxon>
    </lineage>
</organism>
<accession>A0A1Y0C1Y4</accession>
<evidence type="ECO:0000313" key="2">
    <source>
        <dbReference type="Proteomes" id="UP000195331"/>
    </source>
</evidence>
<protein>
    <recommendedName>
        <fullName evidence="3">NTP pyrophosphohydrolase MazG putative catalytic core domain-containing protein</fullName>
    </recommendedName>
</protein>
<dbReference type="EMBL" id="CP020809">
    <property type="protein sequence ID" value="ART69096.1"/>
    <property type="molecule type" value="Genomic_DNA"/>
</dbReference>
<evidence type="ECO:0000313" key="1">
    <source>
        <dbReference type="EMBL" id="ART69096.1"/>
    </source>
</evidence>
<gene>
    <name evidence="1" type="ORF">BTO20_11325</name>
</gene>
<reference evidence="1 2" key="1">
    <citation type="submission" date="2017-04" db="EMBL/GenBank/DDBJ databases">
        <title>Whole Genome Sequence of 1,4-Dioxane Degrading Bacterium Mycobacterium dioxanotrophicus PH-06.</title>
        <authorList>
            <person name="He Y."/>
        </authorList>
    </citation>
    <scope>NUCLEOTIDE SEQUENCE [LARGE SCALE GENOMIC DNA]</scope>
    <source>
        <strain evidence="1 2">PH-06</strain>
    </source>
</reference>
<dbReference type="AlphaFoldDB" id="A0A1Y0C1Y4"/>
<evidence type="ECO:0008006" key="3">
    <source>
        <dbReference type="Google" id="ProtNLM"/>
    </source>
</evidence>
<keyword evidence="2" id="KW-1185">Reference proteome</keyword>
<dbReference type="KEGG" id="mdx:BTO20_11325"/>
<sequence>MDQENTMKDWEQPYTDAANEILREAESARAKFAPFNSSHEGYAVIAEELDELWDDVKGNDVPHAIEEAVQVGAMALRFIADMRAKYGRLSDGALARIAREAEADR</sequence>